<accession>A0ABN9W540</accession>
<feature type="compositionally biased region" description="Low complexity" evidence="1">
    <location>
        <begin position="174"/>
        <end position="196"/>
    </location>
</feature>
<evidence type="ECO:0000313" key="3">
    <source>
        <dbReference type="Proteomes" id="UP001189429"/>
    </source>
</evidence>
<protein>
    <submittedName>
        <fullName evidence="2">Uncharacterized protein</fullName>
    </submittedName>
</protein>
<feature type="compositionally biased region" description="Basic residues" evidence="1">
    <location>
        <begin position="83"/>
        <end position="94"/>
    </location>
</feature>
<feature type="region of interest" description="Disordered" evidence="1">
    <location>
        <begin position="273"/>
        <end position="297"/>
    </location>
</feature>
<dbReference type="Proteomes" id="UP001189429">
    <property type="component" value="Unassembled WGS sequence"/>
</dbReference>
<feature type="compositionally biased region" description="Gly residues" evidence="1">
    <location>
        <begin position="112"/>
        <end position="123"/>
    </location>
</feature>
<dbReference type="EMBL" id="CAUYUJ010018160">
    <property type="protein sequence ID" value="CAK0881161.1"/>
    <property type="molecule type" value="Genomic_DNA"/>
</dbReference>
<organism evidence="2 3">
    <name type="scientific">Prorocentrum cordatum</name>
    <dbReference type="NCBI Taxonomy" id="2364126"/>
    <lineage>
        <taxon>Eukaryota</taxon>
        <taxon>Sar</taxon>
        <taxon>Alveolata</taxon>
        <taxon>Dinophyceae</taxon>
        <taxon>Prorocentrales</taxon>
        <taxon>Prorocentraceae</taxon>
        <taxon>Prorocentrum</taxon>
    </lineage>
</organism>
<feature type="region of interest" description="Disordered" evidence="1">
    <location>
        <begin position="150"/>
        <end position="196"/>
    </location>
</feature>
<reference evidence="2" key="1">
    <citation type="submission" date="2023-10" db="EMBL/GenBank/DDBJ databases">
        <authorList>
            <person name="Chen Y."/>
            <person name="Shah S."/>
            <person name="Dougan E. K."/>
            <person name="Thang M."/>
            <person name="Chan C."/>
        </authorList>
    </citation>
    <scope>NUCLEOTIDE SEQUENCE [LARGE SCALE GENOMIC DNA]</scope>
</reference>
<evidence type="ECO:0000313" key="2">
    <source>
        <dbReference type="EMBL" id="CAK0881161.1"/>
    </source>
</evidence>
<name>A0ABN9W540_9DINO</name>
<feature type="compositionally biased region" description="Basic residues" evidence="1">
    <location>
        <begin position="162"/>
        <end position="172"/>
    </location>
</feature>
<feature type="region of interest" description="Disordered" evidence="1">
    <location>
        <begin position="68"/>
        <end position="124"/>
    </location>
</feature>
<sequence length="331" mass="32628">MPCLGRPPVMAARGEARGALAVADGAALVAAAVRAAVDAGAPRRIAGAVTRSAISAVAFAGASRVAEPTAAGGAAAGGDKNVERRRRRRAALKARRQEGGRGAAAAEPPAGRGAGHVGGGGRAGEVPAAVRAAAAPSELADALMIDDTASLGDGWADAPMPRARRRRRRRASRGADSAEAEPGVATAGAAPAAGGAGAARDAGLRALERGEAAAAAEAEAEKLLRRLGAALEALGRPFARDVLPSDPAELRSALALVEPCAAPLSGGGFGPIAGLRSGAERQRAAPPQGGGGHACGDGPRPSRLLVGFAFEAVRGLGLALCQELDERAARS</sequence>
<evidence type="ECO:0000256" key="1">
    <source>
        <dbReference type="SAM" id="MobiDB-lite"/>
    </source>
</evidence>
<gene>
    <name evidence="2" type="ORF">PCOR1329_LOCUS64093</name>
</gene>
<keyword evidence="3" id="KW-1185">Reference proteome</keyword>
<proteinExistence type="predicted"/>
<comment type="caution">
    <text evidence="2">The sequence shown here is derived from an EMBL/GenBank/DDBJ whole genome shotgun (WGS) entry which is preliminary data.</text>
</comment>